<dbReference type="RefSeq" id="XP_026745942.1">
    <property type="nucleotide sequence ID" value="XM_026890141.1"/>
</dbReference>
<dbReference type="Proteomes" id="UP000322000">
    <property type="component" value="Chromosome 12"/>
</dbReference>
<reference evidence="3 4" key="1">
    <citation type="submission" date="2025-04" db="UniProtKB">
        <authorList>
            <consortium name="RefSeq"/>
        </authorList>
    </citation>
    <scope>IDENTIFICATION</scope>
</reference>
<dbReference type="InterPro" id="IPR058554">
    <property type="entry name" value="RAG1_RNase_H"/>
</dbReference>
<dbReference type="RefSeq" id="XP_026745948.1">
    <property type="nucleotide sequence ID" value="XM_026890147.1"/>
</dbReference>
<evidence type="ECO:0000313" key="3">
    <source>
        <dbReference type="RefSeq" id="XP_026733729.1"/>
    </source>
</evidence>
<dbReference type="RefSeq" id="XP_026735924.1">
    <property type="nucleotide sequence ID" value="XM_026880123.1"/>
</dbReference>
<organism evidence="2 6">
    <name type="scientific">Trichoplusia ni</name>
    <name type="common">Cabbage looper</name>
    <dbReference type="NCBI Taxonomy" id="7111"/>
    <lineage>
        <taxon>Eukaryota</taxon>
        <taxon>Metazoa</taxon>
        <taxon>Ecdysozoa</taxon>
        <taxon>Arthropoda</taxon>
        <taxon>Hexapoda</taxon>
        <taxon>Insecta</taxon>
        <taxon>Pterygota</taxon>
        <taxon>Neoptera</taxon>
        <taxon>Endopterygota</taxon>
        <taxon>Lepidoptera</taxon>
        <taxon>Glossata</taxon>
        <taxon>Ditrysia</taxon>
        <taxon>Noctuoidea</taxon>
        <taxon>Noctuidae</taxon>
        <taxon>Plusiinae</taxon>
        <taxon>Trichoplusia</taxon>
    </lineage>
</organism>
<feature type="domain" description="V(D)J recombination-activating protein 1 RNase H" evidence="1">
    <location>
        <begin position="272"/>
        <end position="391"/>
    </location>
</feature>
<dbReference type="KEGG" id="tnl:113498011"/>
<dbReference type="RefSeq" id="XP_026733729.1">
    <property type="nucleotide sequence ID" value="XM_026877928.1"/>
</dbReference>
<gene>
    <name evidence="6" type="primary">LOC113507285</name>
    <name evidence="3" type="synonym">LOC113498011</name>
    <name evidence="4" type="synonym">LOC113499607</name>
    <name evidence="5" type="synonym">LOC113507276</name>
</gene>
<evidence type="ECO:0000313" key="4">
    <source>
        <dbReference type="RefSeq" id="XP_026735924.1"/>
    </source>
</evidence>
<dbReference type="KEGG" id="tnl:113507276"/>
<sequence length="657" mass="76208">MSSEDQDMSKNVIISRKTLVEVFFKSKYKSFDSKFKEIIDFVASQTNCPTQSRTDLTLQLRNFKRQFNTKWLLHGKHRERLFANEKTWLDGSCKFTRFVVINSGRPTSNFSDSSENSKRRKTSSLRAEMDADFLTYAAQMKLRSSGRTTEAQVIKKMSVCPKYAKDCFDISTEIKVKKISPREALSLLIEAQLSRKQYEIIRNYAKDIFPSYKLVQAEKALCYPKDVQVTETEAVVPLQSLLDHTATRLIHSQKSVLLTQSISSSDKIVLHTKWGFDGSSSHTQYKQKFISETADDKYMFLSSLVPLRLSYEKNDSTVVLWQNPKPSSSRFCRPISLQYRKETDELVKAKKQDIDQQVENLSPTKIKVNENVYEVVHKAIFTMVDGKLCNALSDTKSTLKCYLCNATSKEFNNLNTVLQKPVKNDFISFGLSVLHCWIRLFEFFLHLSYKLPIQEWRVNKENKETVEQNKKRIQTEFRKQLSLIVDKPKPGFGNSNDGNVARIFFQNFEKSAAITQIDSQLIKRFYIILQTISSGFKINSHKFQTFCHETASLYVSLYPWMPMTPTVHKLLIHGPEIVTQALLPIGQLSEEAQESRNKDFKTYRERFSRKTSRTENLIDIMNRLFISSDPILSLMRKVPKMKRKPFDPEVIEMLEEE</sequence>
<evidence type="ECO:0000313" key="5">
    <source>
        <dbReference type="RefSeq" id="XP_026745942.1"/>
    </source>
</evidence>
<protein>
    <submittedName>
        <fullName evidence="3">Uncharacterized protein LOC113498011</fullName>
    </submittedName>
    <submittedName>
        <fullName evidence="4">Uncharacterized protein LOC113499607</fullName>
    </submittedName>
    <submittedName>
        <fullName evidence="5">Uncharacterized protein LOC113507276</fullName>
    </submittedName>
    <submittedName>
        <fullName evidence="6">Uncharacterized protein LOC113507285</fullName>
    </submittedName>
</protein>
<evidence type="ECO:0000313" key="6">
    <source>
        <dbReference type="RefSeq" id="XP_026745948.1"/>
    </source>
</evidence>
<dbReference type="KEGG" id="tnl:113499607"/>
<dbReference type="GeneID" id="113507285"/>
<dbReference type="Pfam" id="PF26100">
    <property type="entry name" value="RAG1_RNase_H"/>
    <property type="match status" value="1"/>
</dbReference>
<accession>A0A7E5WYK5</accession>
<evidence type="ECO:0000259" key="1">
    <source>
        <dbReference type="Pfam" id="PF26100"/>
    </source>
</evidence>
<keyword evidence="2" id="KW-1185">Reference proteome</keyword>
<name>A0A7E5WYK5_TRINI</name>
<dbReference type="KEGG" id="tnl:113507285"/>
<dbReference type="AlphaFoldDB" id="A0A7E5WYK5"/>
<dbReference type="Proteomes" id="UP000322000">
    <property type="component" value="Chromosome 1"/>
</dbReference>
<evidence type="ECO:0000313" key="2">
    <source>
        <dbReference type="Proteomes" id="UP000322000"/>
    </source>
</evidence>
<dbReference type="OrthoDB" id="8193306at2759"/>
<proteinExistence type="predicted"/>